<dbReference type="GO" id="GO:0005634">
    <property type="term" value="C:nucleus"/>
    <property type="evidence" value="ECO:0007669"/>
    <property type="project" value="UniProtKB-SubCell"/>
</dbReference>
<sequence length="78" mass="9156">VKIWFQNRRARERRYKEAKEKDQFDYKKSMSSLTLPGNSWTFQIPPSPSVSTTFHEAHRIGKSAFSPVHFHTNFSANL</sequence>
<keyword evidence="4" id="KW-1185">Reference proteome</keyword>
<feature type="domain" description="Homeobox" evidence="2">
    <location>
        <begin position="1"/>
        <end position="15"/>
    </location>
</feature>
<keyword evidence="1" id="KW-0371">Homeobox</keyword>
<feature type="DNA-binding region" description="Homeobox" evidence="1">
    <location>
        <begin position="3"/>
        <end position="16"/>
    </location>
</feature>
<dbReference type="CDD" id="cd00086">
    <property type="entry name" value="homeodomain"/>
    <property type="match status" value="1"/>
</dbReference>
<gene>
    <name evidence="3" type="ORF">ACJMK2_035887</name>
</gene>
<keyword evidence="1" id="KW-0238">DNA-binding</keyword>
<dbReference type="EMBL" id="JBJQND010000006">
    <property type="protein sequence ID" value="KAL3872676.1"/>
    <property type="molecule type" value="Genomic_DNA"/>
</dbReference>
<comment type="subcellular location">
    <subcellularLocation>
        <location evidence="1">Nucleus</location>
    </subcellularLocation>
</comment>
<name>A0ABD3WFF6_SINWO</name>
<dbReference type="GO" id="GO:0003677">
    <property type="term" value="F:DNA binding"/>
    <property type="evidence" value="ECO:0007669"/>
    <property type="project" value="UniProtKB-UniRule"/>
</dbReference>
<keyword evidence="1" id="KW-0539">Nucleus</keyword>
<dbReference type="SUPFAM" id="SSF46689">
    <property type="entry name" value="Homeodomain-like"/>
    <property type="match status" value="1"/>
</dbReference>
<feature type="non-terminal residue" evidence="3">
    <location>
        <position position="1"/>
    </location>
</feature>
<dbReference type="Gene3D" id="1.10.10.60">
    <property type="entry name" value="Homeodomain-like"/>
    <property type="match status" value="1"/>
</dbReference>
<dbReference type="AlphaFoldDB" id="A0ABD3WFF6"/>
<dbReference type="Proteomes" id="UP001634394">
    <property type="component" value="Unassembled WGS sequence"/>
</dbReference>
<accession>A0ABD3WFF6</accession>
<organism evidence="3 4">
    <name type="scientific">Sinanodonta woodiana</name>
    <name type="common">Chinese pond mussel</name>
    <name type="synonym">Anodonta woodiana</name>
    <dbReference type="NCBI Taxonomy" id="1069815"/>
    <lineage>
        <taxon>Eukaryota</taxon>
        <taxon>Metazoa</taxon>
        <taxon>Spiralia</taxon>
        <taxon>Lophotrochozoa</taxon>
        <taxon>Mollusca</taxon>
        <taxon>Bivalvia</taxon>
        <taxon>Autobranchia</taxon>
        <taxon>Heteroconchia</taxon>
        <taxon>Palaeoheterodonta</taxon>
        <taxon>Unionida</taxon>
        <taxon>Unionoidea</taxon>
        <taxon>Unionidae</taxon>
        <taxon>Unioninae</taxon>
        <taxon>Sinanodonta</taxon>
    </lineage>
</organism>
<evidence type="ECO:0000313" key="3">
    <source>
        <dbReference type="EMBL" id="KAL3872676.1"/>
    </source>
</evidence>
<protein>
    <recommendedName>
        <fullName evidence="2">Homeobox domain-containing protein</fullName>
    </recommendedName>
</protein>
<dbReference type="InterPro" id="IPR009057">
    <property type="entry name" value="Homeodomain-like_sf"/>
</dbReference>
<dbReference type="PROSITE" id="PS50071">
    <property type="entry name" value="HOMEOBOX_2"/>
    <property type="match status" value="1"/>
</dbReference>
<reference evidence="3 4" key="1">
    <citation type="submission" date="2024-11" db="EMBL/GenBank/DDBJ databases">
        <title>Chromosome-level genome assembly of the freshwater bivalve Anodonta woodiana.</title>
        <authorList>
            <person name="Chen X."/>
        </authorList>
    </citation>
    <scope>NUCLEOTIDE SEQUENCE [LARGE SCALE GENOMIC DNA]</scope>
    <source>
        <strain evidence="3">MN2024</strain>
        <tissue evidence="3">Gills</tissue>
    </source>
</reference>
<evidence type="ECO:0000313" key="4">
    <source>
        <dbReference type="Proteomes" id="UP001634394"/>
    </source>
</evidence>
<proteinExistence type="predicted"/>
<evidence type="ECO:0000256" key="1">
    <source>
        <dbReference type="PROSITE-ProRule" id="PRU00108"/>
    </source>
</evidence>
<dbReference type="InterPro" id="IPR001356">
    <property type="entry name" value="HD"/>
</dbReference>
<evidence type="ECO:0000259" key="2">
    <source>
        <dbReference type="PROSITE" id="PS50071"/>
    </source>
</evidence>
<comment type="caution">
    <text evidence="3">The sequence shown here is derived from an EMBL/GenBank/DDBJ whole genome shotgun (WGS) entry which is preliminary data.</text>
</comment>